<dbReference type="GO" id="GO:0046872">
    <property type="term" value="F:metal ion binding"/>
    <property type="evidence" value="ECO:0007669"/>
    <property type="project" value="InterPro"/>
</dbReference>
<sequence>MPASDDAEPRKTETETETGIGASPSEDTLMTVVKLALENVATRVARPEVPASEDFIESLCTLLVARDIEASEAMVRSRIGQRQGYADLADGIFAACARRLGTRWEEDRLSFADVAIAVTELHRLHQRVGRRYVPLIRKADESHAVFATLPRQTHTFGIILAAEAFRQAGWQVDLQLEMLPKEIVDRIRRLRPDAVGLTASKFDPVQPLRLLIGQIQKLPFNVPILLGGAGAADLHGTLQPGTPVQVVHDIDSALRAVQTAG</sequence>
<reference evidence="4" key="1">
    <citation type="journal article" date="2010" name="ISME J.">
        <title>The complete genome sequence of the algal symbiont Dinoroseobacter shibae: a hitchhiker's guide to life in the sea.</title>
        <authorList>
            <person name="Wagner-Dobler I."/>
            <person name="Ballhausen B."/>
            <person name="Berger M."/>
            <person name="Brinkhoff T."/>
            <person name="Buchholz I."/>
            <person name="Bunk B."/>
            <person name="Cypionka H."/>
            <person name="Daniel R."/>
            <person name="Drepper T."/>
            <person name="Gerdts G."/>
            <person name="Hahnke S."/>
            <person name="Han C."/>
            <person name="Jahn D."/>
            <person name="Kalhoefer D."/>
            <person name="Kiss H."/>
            <person name="Klenk H.P."/>
            <person name="Kyrpides N."/>
            <person name="Liebl W."/>
            <person name="Liesegang H."/>
            <person name="Meincke L."/>
            <person name="Pati A."/>
            <person name="Petersen J."/>
            <person name="Piekarski T."/>
            <person name="Pommerenke C."/>
            <person name="Pradella S."/>
            <person name="Pukall R."/>
            <person name="Rabus R."/>
            <person name="Stackebrandt E."/>
            <person name="Thole S."/>
            <person name="Thompson L."/>
            <person name="Tielen P."/>
            <person name="Tomasch J."/>
            <person name="von Jan M."/>
            <person name="Wanphrut N."/>
            <person name="Wichels A."/>
            <person name="Zech H."/>
            <person name="Simon M."/>
        </authorList>
    </citation>
    <scope>NUCLEOTIDE SEQUENCE [LARGE SCALE GENOMIC DNA]</scope>
    <source>
        <strain evidence="4">DSM 16493 / NCIMB 14021 / DFL 12</strain>
    </source>
</reference>
<accession>A8LQX8</accession>
<name>A8LQX8_DINSH</name>
<dbReference type="STRING" id="398580.Dshi_0776"/>
<dbReference type="Proteomes" id="UP000006833">
    <property type="component" value="Chromosome"/>
</dbReference>
<dbReference type="GO" id="GO:0031419">
    <property type="term" value="F:cobalamin binding"/>
    <property type="evidence" value="ECO:0007669"/>
    <property type="project" value="InterPro"/>
</dbReference>
<organism evidence="3 4">
    <name type="scientific">Dinoroseobacter shibae (strain DSM 16493 / NCIMB 14021 / DFL 12)</name>
    <dbReference type="NCBI Taxonomy" id="398580"/>
    <lineage>
        <taxon>Bacteria</taxon>
        <taxon>Pseudomonadati</taxon>
        <taxon>Pseudomonadota</taxon>
        <taxon>Alphaproteobacteria</taxon>
        <taxon>Rhodobacterales</taxon>
        <taxon>Roseobacteraceae</taxon>
        <taxon>Dinoroseobacter</taxon>
    </lineage>
</organism>
<gene>
    <name evidence="3" type="ordered locus">Dshi_0776</name>
</gene>
<dbReference type="Pfam" id="PF02310">
    <property type="entry name" value="B12-binding"/>
    <property type="match status" value="1"/>
</dbReference>
<dbReference type="InterPro" id="IPR036724">
    <property type="entry name" value="Cobalamin-bd_sf"/>
</dbReference>
<dbReference type="KEGG" id="dsh:Dshi_0776"/>
<dbReference type="RefSeq" id="WP_012177453.1">
    <property type="nucleotide sequence ID" value="NC_009952.1"/>
</dbReference>
<dbReference type="Gene3D" id="3.40.50.280">
    <property type="entry name" value="Cobalamin-binding domain"/>
    <property type="match status" value="1"/>
</dbReference>
<dbReference type="OrthoDB" id="5498228at2"/>
<dbReference type="EMBL" id="CP000830">
    <property type="protein sequence ID" value="ABV92521.1"/>
    <property type="molecule type" value="Genomic_DNA"/>
</dbReference>
<dbReference type="SUPFAM" id="SSF52242">
    <property type="entry name" value="Cobalamin (vitamin B12)-binding domain"/>
    <property type="match status" value="1"/>
</dbReference>
<dbReference type="PROSITE" id="PS51332">
    <property type="entry name" value="B12_BINDING"/>
    <property type="match status" value="1"/>
</dbReference>
<proteinExistence type="predicted"/>
<evidence type="ECO:0000256" key="1">
    <source>
        <dbReference type="SAM" id="MobiDB-lite"/>
    </source>
</evidence>
<protein>
    <submittedName>
        <fullName evidence="3">Cobalamin B12-binding domain protein</fullName>
    </submittedName>
</protein>
<evidence type="ECO:0000313" key="3">
    <source>
        <dbReference type="EMBL" id="ABV92521.1"/>
    </source>
</evidence>
<dbReference type="AlphaFoldDB" id="A8LQX8"/>
<keyword evidence="4" id="KW-1185">Reference proteome</keyword>
<evidence type="ECO:0000313" key="4">
    <source>
        <dbReference type="Proteomes" id="UP000006833"/>
    </source>
</evidence>
<dbReference type="CDD" id="cd02065">
    <property type="entry name" value="B12-binding_like"/>
    <property type="match status" value="1"/>
</dbReference>
<dbReference type="InterPro" id="IPR006158">
    <property type="entry name" value="Cobalamin-bd"/>
</dbReference>
<evidence type="ECO:0000259" key="2">
    <source>
        <dbReference type="PROSITE" id="PS51332"/>
    </source>
</evidence>
<feature type="region of interest" description="Disordered" evidence="1">
    <location>
        <begin position="1"/>
        <end position="25"/>
    </location>
</feature>
<feature type="domain" description="B12-binding" evidence="2">
    <location>
        <begin position="141"/>
        <end position="261"/>
    </location>
</feature>
<dbReference type="HOGENOM" id="CLU_066634_2_0_5"/>
<dbReference type="eggNOG" id="COG5012">
    <property type="taxonomic scope" value="Bacteria"/>
</dbReference>